<dbReference type="KEGG" id="trg:TRUGW13939_04960"/>
<dbReference type="OrthoDB" id="1045822at2759"/>
<dbReference type="AlphaFoldDB" id="A0A7H8QV05"/>
<evidence type="ECO:0000313" key="2">
    <source>
        <dbReference type="Proteomes" id="UP000509510"/>
    </source>
</evidence>
<dbReference type="GeneID" id="55992458"/>
<dbReference type="Proteomes" id="UP000509510">
    <property type="component" value="Chromosome III"/>
</dbReference>
<protein>
    <recommendedName>
        <fullName evidence="3">DUF614 domain protein</fullName>
    </recommendedName>
</protein>
<accession>A0A7H8QV05</accession>
<evidence type="ECO:0008006" key="3">
    <source>
        <dbReference type="Google" id="ProtNLM"/>
    </source>
</evidence>
<organism evidence="1 2">
    <name type="scientific">Talaromyces rugulosus</name>
    <name type="common">Penicillium rugulosum</name>
    <dbReference type="NCBI Taxonomy" id="121627"/>
    <lineage>
        <taxon>Eukaryota</taxon>
        <taxon>Fungi</taxon>
        <taxon>Dikarya</taxon>
        <taxon>Ascomycota</taxon>
        <taxon>Pezizomycotina</taxon>
        <taxon>Eurotiomycetes</taxon>
        <taxon>Eurotiomycetidae</taxon>
        <taxon>Eurotiales</taxon>
        <taxon>Trichocomaceae</taxon>
        <taxon>Talaromyces</taxon>
        <taxon>Talaromyces sect. Islandici</taxon>
    </lineage>
</organism>
<dbReference type="EMBL" id="CP055900">
    <property type="protein sequence ID" value="QKX57840.1"/>
    <property type="molecule type" value="Genomic_DNA"/>
</dbReference>
<dbReference type="RefSeq" id="XP_035344018.1">
    <property type="nucleotide sequence ID" value="XM_035488125.1"/>
</dbReference>
<dbReference type="InterPro" id="IPR006461">
    <property type="entry name" value="PLAC_motif_containing"/>
</dbReference>
<proteinExistence type="predicted"/>
<keyword evidence="2" id="KW-1185">Reference proteome</keyword>
<evidence type="ECO:0000313" key="1">
    <source>
        <dbReference type="EMBL" id="QKX57840.1"/>
    </source>
</evidence>
<reference evidence="2" key="1">
    <citation type="submission" date="2020-06" db="EMBL/GenBank/DDBJ databases">
        <title>A chromosome-scale genome assembly of Talaromyces rugulosus W13939.</title>
        <authorList>
            <person name="Wang B."/>
            <person name="Guo L."/>
            <person name="Ye K."/>
            <person name="Wang L."/>
        </authorList>
    </citation>
    <scope>NUCLEOTIDE SEQUENCE [LARGE SCALE GENOMIC DNA]</scope>
    <source>
        <strain evidence="2">W13939</strain>
    </source>
</reference>
<gene>
    <name evidence="1" type="ORF">TRUGW13939_04960</name>
</gene>
<sequence>MGWCALSCCGLQWVLQTLKRTDMREQLGTQGSGFGDCCASYWCPCCALMQEEKEMVRKSEIVTHAEYQPPQGMMYPPQQ</sequence>
<name>A0A7H8QV05_TALRU</name>
<dbReference type="Pfam" id="PF04749">
    <property type="entry name" value="PLAC8"/>
    <property type="match status" value="1"/>
</dbReference>